<dbReference type="RefSeq" id="XP_018061519.1">
    <property type="nucleotide sequence ID" value="XM_018219018.1"/>
</dbReference>
<proteinExistence type="predicted"/>
<protein>
    <recommendedName>
        <fullName evidence="3">DUF6594 domain-containing protein</fullName>
    </recommendedName>
</protein>
<dbReference type="EMBL" id="KQ947441">
    <property type="protein sequence ID" value="KUJ07164.1"/>
    <property type="molecule type" value="Genomic_DNA"/>
</dbReference>
<feature type="transmembrane region" description="Helical" evidence="2">
    <location>
        <begin position="296"/>
        <end position="316"/>
    </location>
</feature>
<accession>A0A132B5J6</accession>
<dbReference type="PANTHER" id="PTHR34502">
    <property type="entry name" value="DUF6594 DOMAIN-CONTAINING PROTEIN-RELATED"/>
    <property type="match status" value="1"/>
</dbReference>
<keyword evidence="1" id="KW-0175">Coiled coil</keyword>
<gene>
    <name evidence="4" type="ORF">LY89DRAFT_725999</name>
</gene>
<organism evidence="4 5">
    <name type="scientific">Mollisia scopiformis</name>
    <name type="common">Conifer needle endophyte fungus</name>
    <name type="synonym">Phialocephala scopiformis</name>
    <dbReference type="NCBI Taxonomy" id="149040"/>
    <lineage>
        <taxon>Eukaryota</taxon>
        <taxon>Fungi</taxon>
        <taxon>Dikarya</taxon>
        <taxon>Ascomycota</taxon>
        <taxon>Pezizomycotina</taxon>
        <taxon>Leotiomycetes</taxon>
        <taxon>Helotiales</taxon>
        <taxon>Mollisiaceae</taxon>
        <taxon>Mollisia</taxon>
    </lineage>
</organism>
<evidence type="ECO:0000256" key="2">
    <source>
        <dbReference type="SAM" id="Phobius"/>
    </source>
</evidence>
<keyword evidence="2" id="KW-0472">Membrane</keyword>
<dbReference type="InParanoid" id="A0A132B5J6"/>
<feature type="coiled-coil region" evidence="1">
    <location>
        <begin position="50"/>
        <end position="112"/>
    </location>
</feature>
<keyword evidence="2" id="KW-1133">Transmembrane helix</keyword>
<name>A0A132B5J6_MOLSC</name>
<dbReference type="OrthoDB" id="3546297at2759"/>
<dbReference type="AlphaFoldDB" id="A0A132B5J6"/>
<feature type="transmembrane region" description="Helical" evidence="2">
    <location>
        <begin position="266"/>
        <end position="287"/>
    </location>
</feature>
<feature type="transmembrane region" description="Helical" evidence="2">
    <location>
        <begin position="239"/>
        <end position="260"/>
    </location>
</feature>
<dbReference type="Pfam" id="PF20237">
    <property type="entry name" value="DUF6594"/>
    <property type="match status" value="1"/>
</dbReference>
<evidence type="ECO:0000259" key="3">
    <source>
        <dbReference type="Pfam" id="PF20237"/>
    </source>
</evidence>
<dbReference type="GeneID" id="28828744"/>
<dbReference type="Proteomes" id="UP000070700">
    <property type="component" value="Unassembled WGS sequence"/>
</dbReference>
<dbReference type="KEGG" id="psco:LY89DRAFT_725999"/>
<evidence type="ECO:0000256" key="1">
    <source>
        <dbReference type="SAM" id="Coils"/>
    </source>
</evidence>
<dbReference type="PANTHER" id="PTHR34502:SF5">
    <property type="entry name" value="DUF6594 DOMAIN-CONTAINING PROTEIN"/>
    <property type="match status" value="1"/>
</dbReference>
<keyword evidence="5" id="KW-1185">Reference proteome</keyword>
<evidence type="ECO:0000313" key="5">
    <source>
        <dbReference type="Proteomes" id="UP000070700"/>
    </source>
</evidence>
<keyword evidence="2" id="KW-0812">Transmembrane</keyword>
<reference evidence="4 5" key="1">
    <citation type="submission" date="2015-10" db="EMBL/GenBank/DDBJ databases">
        <title>Full genome of DAOMC 229536 Phialocephala scopiformis, a fungal endophyte of spruce producing the potent anti-insectan compound rugulosin.</title>
        <authorList>
            <consortium name="DOE Joint Genome Institute"/>
            <person name="Walker A.K."/>
            <person name="Frasz S.L."/>
            <person name="Seifert K.A."/>
            <person name="Miller J.D."/>
            <person name="Mondo S.J."/>
            <person name="Labutti K."/>
            <person name="Lipzen A."/>
            <person name="Dockter R."/>
            <person name="Kennedy M."/>
            <person name="Grigoriev I.V."/>
            <person name="Spatafora J.W."/>
        </authorList>
    </citation>
    <scope>NUCLEOTIDE SEQUENCE [LARGE SCALE GENOMIC DNA]</scope>
    <source>
        <strain evidence="4 5">CBS 120377</strain>
    </source>
</reference>
<dbReference type="InterPro" id="IPR046529">
    <property type="entry name" value="DUF6594"/>
</dbReference>
<feature type="domain" description="DUF6594" evidence="3">
    <location>
        <begin position="23"/>
        <end position="308"/>
    </location>
</feature>
<sequence>MAAVTTPDRADRLESSGFSSHRYLSLAMTMDKDEGTAIFRRFGDLNMLNLLSLQAELMKLRNDLQESCVQNATEAEDYARGYLNAYSLPSRANEEETEASIEKKEKEKLQLLISIRNKLREYNSALLEAAQIRNLEPPDKDDIEYLRAWLRPEFRGKDLKDSDRACWDPENNDDLVSIKSQLEKGNKIITNFKFAVQIIQYKLWGYRKMTSNQANSNVIHFGKEEGRLSRTKIERKTAFVSRLVMALFGGIALIVPTIIMAKHQDLNFSLGTTSIATLLFAIILAFGARDSTGKDVLAATAAYAAVLVVFIGTGLASTTTTSTISGAGITSASSTSAQATT</sequence>
<evidence type="ECO:0000313" key="4">
    <source>
        <dbReference type="EMBL" id="KUJ07164.1"/>
    </source>
</evidence>